<dbReference type="SUPFAM" id="SSF51161">
    <property type="entry name" value="Trimeric LpxA-like enzymes"/>
    <property type="match status" value="1"/>
</dbReference>
<comment type="caution">
    <text evidence="5">The sequence shown here is derived from an EMBL/GenBank/DDBJ whole genome shotgun (WGS) entry which is preliminary data.</text>
</comment>
<dbReference type="Pfam" id="PF00132">
    <property type="entry name" value="Hexapep"/>
    <property type="match status" value="2"/>
</dbReference>
<dbReference type="Gene3D" id="2.160.10.10">
    <property type="entry name" value="Hexapeptide repeat proteins"/>
    <property type="match status" value="1"/>
</dbReference>
<evidence type="ECO:0000256" key="2">
    <source>
        <dbReference type="ARBA" id="ARBA00022679"/>
    </source>
</evidence>
<dbReference type="AlphaFoldDB" id="A0A3D8IDK9"/>
<dbReference type="PANTHER" id="PTHR43300:SF4">
    <property type="entry name" value="ACYL-[ACYL-CARRIER-PROTEIN]--UDP-N-ACETYLGLUCOSAMINE O-ACYLTRANSFERASE"/>
    <property type="match status" value="1"/>
</dbReference>
<accession>A0A3D8IDK9</accession>
<name>A0A3D8IDK9_9HELI</name>
<dbReference type="InterPro" id="IPR011004">
    <property type="entry name" value="Trimer_LpxA-like_sf"/>
</dbReference>
<dbReference type="OrthoDB" id="9782091at2"/>
<evidence type="ECO:0000256" key="3">
    <source>
        <dbReference type="ARBA" id="ARBA00022737"/>
    </source>
</evidence>
<dbReference type="InterPro" id="IPR001451">
    <property type="entry name" value="Hexapep"/>
</dbReference>
<dbReference type="PANTHER" id="PTHR43300">
    <property type="entry name" value="ACETYLTRANSFERASE"/>
    <property type="match status" value="1"/>
</dbReference>
<evidence type="ECO:0000256" key="4">
    <source>
        <dbReference type="ARBA" id="ARBA00023315"/>
    </source>
</evidence>
<protein>
    <submittedName>
        <fullName evidence="5">N-acetyltransferase</fullName>
    </submittedName>
</protein>
<dbReference type="CDD" id="cd03358">
    <property type="entry name" value="LbH_WxcM_N_like"/>
    <property type="match status" value="1"/>
</dbReference>
<dbReference type="InterPro" id="IPR050179">
    <property type="entry name" value="Trans_hexapeptide_repeat"/>
</dbReference>
<evidence type="ECO:0000256" key="1">
    <source>
        <dbReference type="ARBA" id="ARBA00007274"/>
    </source>
</evidence>
<dbReference type="InterPro" id="IPR018357">
    <property type="entry name" value="Hexapep_transf_CS"/>
</dbReference>
<comment type="similarity">
    <text evidence="1">Belongs to the transferase hexapeptide repeat family.</text>
</comment>
<keyword evidence="6" id="KW-1185">Reference proteome</keyword>
<dbReference type="Proteomes" id="UP000256650">
    <property type="component" value="Unassembled WGS sequence"/>
</dbReference>
<keyword evidence="4" id="KW-0012">Acyltransferase</keyword>
<organism evidence="5 6">
    <name type="scientific">Helicobacter ganmani</name>
    <dbReference type="NCBI Taxonomy" id="60246"/>
    <lineage>
        <taxon>Bacteria</taxon>
        <taxon>Pseudomonadati</taxon>
        <taxon>Campylobacterota</taxon>
        <taxon>Epsilonproteobacteria</taxon>
        <taxon>Campylobacterales</taxon>
        <taxon>Helicobacteraceae</taxon>
        <taxon>Helicobacter</taxon>
    </lineage>
</organism>
<dbReference type="EMBL" id="NXLS01000003">
    <property type="protein sequence ID" value="RDU63239.1"/>
    <property type="molecule type" value="Genomic_DNA"/>
</dbReference>
<dbReference type="GO" id="GO:0016746">
    <property type="term" value="F:acyltransferase activity"/>
    <property type="evidence" value="ECO:0007669"/>
    <property type="project" value="UniProtKB-KW"/>
</dbReference>
<gene>
    <name evidence="5" type="ORF">CQA43_03665</name>
</gene>
<proteinExistence type="inferred from homology"/>
<evidence type="ECO:0000313" key="5">
    <source>
        <dbReference type="EMBL" id="RDU63239.1"/>
    </source>
</evidence>
<reference evidence="5 6" key="1">
    <citation type="submission" date="2018-04" db="EMBL/GenBank/DDBJ databases">
        <title>Novel Campyloabacter and Helicobacter Species and Strains.</title>
        <authorList>
            <person name="Mannion A.J."/>
            <person name="Shen Z."/>
            <person name="Fox J.G."/>
        </authorList>
    </citation>
    <scope>NUCLEOTIDE SEQUENCE [LARGE SCALE GENOMIC DNA]</scope>
    <source>
        <strain evidence="5 6">MIT 99-5101</strain>
    </source>
</reference>
<sequence length="174" mass="19090">MKNLNKRFFMVFIHSTANVAKEAKIGEETKVWQNVQIREFANIGKNCILSKDVYIAENVSIGARCKIQNSVSVFQGVTLEDDVFVGPNVAFTNDKIPRAFNENWEITPTLVRKGASIGANATIVCGVTIGKYAMVAAGSVVTKDVEDYSLVIGNPAKHYSYIDKMGNKVNAKPN</sequence>
<keyword evidence="2 5" id="KW-0808">Transferase</keyword>
<dbReference type="PROSITE" id="PS00101">
    <property type="entry name" value="HEXAPEP_TRANSFERASES"/>
    <property type="match status" value="1"/>
</dbReference>
<keyword evidence="3" id="KW-0677">Repeat</keyword>
<evidence type="ECO:0000313" key="6">
    <source>
        <dbReference type="Proteomes" id="UP000256650"/>
    </source>
</evidence>